<organism evidence="2 3">
    <name type="scientific">Mycetocola reblochoni REB411</name>
    <dbReference type="NCBI Taxonomy" id="1255698"/>
    <lineage>
        <taxon>Bacteria</taxon>
        <taxon>Bacillati</taxon>
        <taxon>Actinomycetota</taxon>
        <taxon>Actinomycetes</taxon>
        <taxon>Micrococcales</taxon>
        <taxon>Microbacteriaceae</taxon>
        <taxon>Mycetocola</taxon>
    </lineage>
</organism>
<dbReference type="AlphaFoldDB" id="A0A1R4K805"/>
<evidence type="ECO:0000313" key="2">
    <source>
        <dbReference type="EMBL" id="SJN40416.1"/>
    </source>
</evidence>
<sequence>MSAVPAGFRTTASGYAIDLDRREAEVLVSLASDSGRLITANPEFVSLLTPDAYPDDPDASDEFARYTSDDLGRARVAELALLQAAPLDGGDFLVTAAEADDVLRGLGFLRLLLSDSAGEPDAESPEDSSADESRPMRSAVSQWLAWLQESLIAALDGGAAADE</sequence>
<feature type="region of interest" description="Disordered" evidence="1">
    <location>
        <begin position="117"/>
        <end position="136"/>
    </location>
</feature>
<feature type="compositionally biased region" description="Acidic residues" evidence="1">
    <location>
        <begin position="118"/>
        <end position="130"/>
    </location>
</feature>
<gene>
    <name evidence="2" type="ORF">FM119_11950</name>
</gene>
<evidence type="ECO:0000256" key="1">
    <source>
        <dbReference type="SAM" id="MobiDB-lite"/>
    </source>
</evidence>
<proteinExistence type="predicted"/>
<name>A0A1R4K805_9MICO</name>
<keyword evidence="3" id="KW-1185">Reference proteome</keyword>
<dbReference type="InterPro" id="IPR018561">
    <property type="entry name" value="AosR"/>
</dbReference>
<dbReference type="RefSeq" id="WP_087138392.1">
    <property type="nucleotide sequence ID" value="NZ_FUKR01000070.1"/>
</dbReference>
<dbReference type="EMBL" id="FUKR01000070">
    <property type="protein sequence ID" value="SJN40416.1"/>
    <property type="molecule type" value="Genomic_DNA"/>
</dbReference>
<evidence type="ECO:0000313" key="3">
    <source>
        <dbReference type="Proteomes" id="UP000196778"/>
    </source>
</evidence>
<reference evidence="3" key="1">
    <citation type="submission" date="2017-02" db="EMBL/GenBank/DDBJ databases">
        <authorList>
            <person name="Dridi B."/>
        </authorList>
    </citation>
    <scope>NUCLEOTIDE SEQUENCE [LARGE SCALE GENOMIC DNA]</scope>
    <source>
        <strain evidence="3">EB411</strain>
    </source>
</reference>
<dbReference type="Pfam" id="PF09438">
    <property type="entry name" value="DUF2017"/>
    <property type="match status" value="1"/>
</dbReference>
<accession>A0A1R4K805</accession>
<dbReference type="Proteomes" id="UP000196778">
    <property type="component" value="Unassembled WGS sequence"/>
</dbReference>
<protein>
    <submittedName>
        <fullName evidence="2">Uncharacterized protein</fullName>
    </submittedName>
</protein>